<evidence type="ECO:0000259" key="1">
    <source>
        <dbReference type="Pfam" id="PF01926"/>
    </source>
</evidence>
<sequence>MGQDPKRAEKRADAILTANFARLRAELMSFSFRGCRKVALLGQPGAGKSTLLDLLTDRGCEPRPVIGPRTDAADWSRRPDAPLILRCREYAFVDAPGYDTLAHPVDAFLQAFPFEAFDRLVLVLGGKIHEADDRLWQALKQQALASRTLVARGFAESLDEAERSEVGAELSRRFDGQAVLFSNRERFGLEQVKRFVGIA</sequence>
<comment type="caution">
    <text evidence="2">The sequence shown here is derived from an EMBL/GenBank/DDBJ whole genome shotgun (WGS) entry which is preliminary data.</text>
</comment>
<reference evidence="2 3" key="1">
    <citation type="submission" date="2020-08" db="EMBL/GenBank/DDBJ databases">
        <title>Cohnella phylogeny.</title>
        <authorList>
            <person name="Dunlap C."/>
        </authorList>
    </citation>
    <scope>NUCLEOTIDE SEQUENCE [LARGE SCALE GENOMIC DNA]</scope>
    <source>
        <strain evidence="2 3">DSM 28246</strain>
    </source>
</reference>
<dbReference type="GO" id="GO:0005525">
    <property type="term" value="F:GTP binding"/>
    <property type="evidence" value="ECO:0007669"/>
    <property type="project" value="InterPro"/>
</dbReference>
<name>A0A7X0RWK2_9BACL</name>
<dbReference type="Gene3D" id="3.40.50.300">
    <property type="entry name" value="P-loop containing nucleotide triphosphate hydrolases"/>
    <property type="match status" value="1"/>
</dbReference>
<organism evidence="2 3">
    <name type="scientific">Cohnella nanjingensis</name>
    <dbReference type="NCBI Taxonomy" id="1387779"/>
    <lineage>
        <taxon>Bacteria</taxon>
        <taxon>Bacillati</taxon>
        <taxon>Bacillota</taxon>
        <taxon>Bacilli</taxon>
        <taxon>Bacillales</taxon>
        <taxon>Paenibacillaceae</taxon>
        <taxon>Cohnella</taxon>
    </lineage>
</organism>
<accession>A0A7X0RWK2</accession>
<keyword evidence="3" id="KW-1185">Reference proteome</keyword>
<evidence type="ECO:0000313" key="3">
    <source>
        <dbReference type="Proteomes" id="UP000547209"/>
    </source>
</evidence>
<dbReference type="Pfam" id="PF01926">
    <property type="entry name" value="MMR_HSR1"/>
    <property type="match status" value="1"/>
</dbReference>
<proteinExistence type="predicted"/>
<dbReference type="InterPro" id="IPR027417">
    <property type="entry name" value="P-loop_NTPase"/>
</dbReference>
<dbReference type="RefSeq" id="WP_185671541.1">
    <property type="nucleotide sequence ID" value="NZ_JACJVP010000041.1"/>
</dbReference>
<gene>
    <name evidence="2" type="ORF">H7C19_23660</name>
</gene>
<dbReference type="EMBL" id="JACJVP010000041">
    <property type="protein sequence ID" value="MBB6673680.1"/>
    <property type="molecule type" value="Genomic_DNA"/>
</dbReference>
<feature type="domain" description="G" evidence="1">
    <location>
        <begin position="37"/>
        <end position="141"/>
    </location>
</feature>
<evidence type="ECO:0000313" key="2">
    <source>
        <dbReference type="EMBL" id="MBB6673680.1"/>
    </source>
</evidence>
<dbReference type="AlphaFoldDB" id="A0A7X0RWK2"/>
<dbReference type="SUPFAM" id="SSF52540">
    <property type="entry name" value="P-loop containing nucleoside triphosphate hydrolases"/>
    <property type="match status" value="1"/>
</dbReference>
<dbReference type="Proteomes" id="UP000547209">
    <property type="component" value="Unassembled WGS sequence"/>
</dbReference>
<protein>
    <submittedName>
        <fullName evidence="2">50S ribosome-binding GTPase</fullName>
    </submittedName>
</protein>
<dbReference type="InterPro" id="IPR006073">
    <property type="entry name" value="GTP-bd"/>
</dbReference>